<dbReference type="Proteomes" id="UP000271587">
    <property type="component" value="Chromosome"/>
</dbReference>
<evidence type="ECO:0000256" key="3">
    <source>
        <dbReference type="ARBA" id="ARBA00022679"/>
    </source>
</evidence>
<dbReference type="InterPro" id="IPR000719">
    <property type="entry name" value="Prot_kinase_dom"/>
</dbReference>
<dbReference type="CDD" id="cd06577">
    <property type="entry name" value="PASTA_pknB"/>
    <property type="match status" value="5"/>
</dbReference>
<feature type="domain" description="PASTA" evidence="13">
    <location>
        <begin position="634"/>
        <end position="699"/>
    </location>
</feature>
<dbReference type="EC" id="2.7.11.1" evidence="1"/>
<feature type="domain" description="PASTA" evidence="13">
    <location>
        <begin position="700"/>
        <end position="759"/>
    </location>
</feature>
<keyword evidence="5" id="KW-0547">Nucleotide-binding</keyword>
<keyword evidence="7" id="KW-0067">ATP-binding</keyword>
<keyword evidence="11" id="KW-1133">Transmembrane helix</keyword>
<dbReference type="SUPFAM" id="SSF56112">
    <property type="entry name" value="Protein kinase-like (PK-like)"/>
    <property type="match status" value="1"/>
</dbReference>
<comment type="catalytic activity">
    <reaction evidence="8">
        <text>L-threonyl-[protein] + ATP = O-phospho-L-threonyl-[protein] + ADP + H(+)</text>
        <dbReference type="Rhea" id="RHEA:46608"/>
        <dbReference type="Rhea" id="RHEA-COMP:11060"/>
        <dbReference type="Rhea" id="RHEA-COMP:11605"/>
        <dbReference type="ChEBI" id="CHEBI:15378"/>
        <dbReference type="ChEBI" id="CHEBI:30013"/>
        <dbReference type="ChEBI" id="CHEBI:30616"/>
        <dbReference type="ChEBI" id="CHEBI:61977"/>
        <dbReference type="ChEBI" id="CHEBI:456216"/>
        <dbReference type="EC" id="2.7.11.1"/>
    </reaction>
</comment>
<keyword evidence="4" id="KW-0677">Repeat</keyword>
<dbReference type="CDD" id="cd14014">
    <property type="entry name" value="STKc_PknB_like"/>
    <property type="match status" value="1"/>
</dbReference>
<evidence type="ECO:0000256" key="8">
    <source>
        <dbReference type="ARBA" id="ARBA00047899"/>
    </source>
</evidence>
<feature type="region of interest" description="Disordered" evidence="10">
    <location>
        <begin position="359"/>
        <end position="402"/>
    </location>
</feature>
<dbReference type="EMBL" id="CP033897">
    <property type="protein sequence ID" value="AZA11784.1"/>
    <property type="molecule type" value="Genomic_DNA"/>
</dbReference>
<accession>A0A3G6J6Y0</accession>
<dbReference type="NCBIfam" id="NF033483">
    <property type="entry name" value="PknB_PASTA_kin"/>
    <property type="match status" value="1"/>
</dbReference>
<reference evidence="14 15" key="1">
    <citation type="submission" date="2018-11" db="EMBL/GenBank/DDBJ databases">
        <authorList>
            <person name="Kleinhagauer T."/>
            <person name="Glaeser S.P."/>
            <person name="Spergser J."/>
            <person name="Ruckert C."/>
            <person name="Kaempfer P."/>
            <person name="Busse H.-J."/>
        </authorList>
    </citation>
    <scope>NUCLEOTIDE SEQUENCE [LARGE SCALE GENOMIC DNA]</scope>
    <source>
        <strain evidence="14 15">W8</strain>
    </source>
</reference>
<dbReference type="InterPro" id="IPR011009">
    <property type="entry name" value="Kinase-like_dom_sf"/>
</dbReference>
<name>A0A3G6J6Y0_9CORY</name>
<keyword evidence="15" id="KW-1185">Reference proteome</keyword>
<keyword evidence="11" id="KW-0472">Membrane</keyword>
<dbReference type="InterPro" id="IPR008271">
    <property type="entry name" value="Ser/Thr_kinase_AS"/>
</dbReference>
<dbReference type="FunFam" id="1.10.510.10:FF:000021">
    <property type="entry name" value="Serine/threonine protein kinase"/>
    <property type="match status" value="1"/>
</dbReference>
<dbReference type="Gene3D" id="3.30.200.20">
    <property type="entry name" value="Phosphorylase Kinase, domain 1"/>
    <property type="match status" value="1"/>
</dbReference>
<comment type="catalytic activity">
    <reaction evidence="9">
        <text>L-seryl-[protein] + ATP = O-phospho-L-seryl-[protein] + ADP + H(+)</text>
        <dbReference type="Rhea" id="RHEA:17989"/>
        <dbReference type="Rhea" id="RHEA-COMP:9863"/>
        <dbReference type="Rhea" id="RHEA-COMP:11604"/>
        <dbReference type="ChEBI" id="CHEBI:15378"/>
        <dbReference type="ChEBI" id="CHEBI:29999"/>
        <dbReference type="ChEBI" id="CHEBI:30616"/>
        <dbReference type="ChEBI" id="CHEBI:83421"/>
        <dbReference type="ChEBI" id="CHEBI:456216"/>
        <dbReference type="EC" id="2.7.11.1"/>
    </reaction>
</comment>
<keyword evidence="3 14" id="KW-0808">Transferase</keyword>
<proteinExistence type="predicted"/>
<feature type="domain" description="PASTA" evidence="13">
    <location>
        <begin position="567"/>
        <end position="633"/>
    </location>
</feature>
<feature type="domain" description="Protein kinase" evidence="12">
    <location>
        <begin position="14"/>
        <end position="281"/>
    </location>
</feature>
<evidence type="ECO:0000313" key="15">
    <source>
        <dbReference type="Proteomes" id="UP000271587"/>
    </source>
</evidence>
<dbReference type="GO" id="GO:0005524">
    <property type="term" value="F:ATP binding"/>
    <property type="evidence" value="ECO:0007669"/>
    <property type="project" value="UniProtKB-KW"/>
</dbReference>
<sequence>MAELNTGDLLDARYRIEAPIARGGMSTVYRCLDIRLGRLVAAKVMHQHFVDDPVFRQRFQREARSMAQLSHPCLVGVYDFSADHDEVFLIMELITGGTLRELLAERGPMPPHAATAVMRPVLTGLSVAHSAGMIHRDLKPDNVLINADHRVKLADFGLVRAASKAQATSNQIVGTVSYLSPEQVTGEELTPASDVYSAGIMLFELLTGTTPFGGDTQLAHAYARLDHDVPAPSSRIAGVPSLVDHLVATATARNPEDRFSDAEEFLQALEDVAAELALPAFKVPVPQDAAAHRASASMSAPIGPTDLLTTDLPREEDPTTIVNEPFHNYDATPQSDETSILPGGSVEEDLHTRQFEPVQPETAALDPQPPIAPLPAPVQQASPAYPQRPQEPAIRQPASSPPVTNRSPWKFAVWAILVLFITAGIAIGAWWFGSGRYGEIPQVLGMDQVNAAAVTQDAGFPSVVEQQYSNEPENAVIQTMPEVGSRAVKGDTITLVVSKGQPEVPAVPPSRTIADTTNVLRGVTLSVSGQEQEFHSSIPAGQVISTDPKAGTTVPANSQVRLKISKGPAPIKIPSVRGDSASDARTRLERAGLKVTEIEQFDAEVEGGDAIETDPPSGTAVPKDSTVTLKVSTAVEVPNVVGKSQQEAQRELAEAGVRIGRILTSTTLSGDRPDEVVAMSPSAGTLLDPATAEVDLELPGEVKVPSVLNKKLGDAIRILENAGFVVDVDSTNNAARVYSQSPRGGSAAPGSTIKLKVIGT</sequence>
<dbReference type="Gene3D" id="1.10.510.10">
    <property type="entry name" value="Transferase(Phosphotransferase) domain 1"/>
    <property type="match status" value="1"/>
</dbReference>
<dbReference type="PROSITE" id="PS51178">
    <property type="entry name" value="PASTA"/>
    <property type="match status" value="5"/>
</dbReference>
<evidence type="ECO:0000256" key="10">
    <source>
        <dbReference type="SAM" id="MobiDB-lite"/>
    </source>
</evidence>
<evidence type="ECO:0000256" key="7">
    <source>
        <dbReference type="ARBA" id="ARBA00022840"/>
    </source>
</evidence>
<evidence type="ECO:0000256" key="1">
    <source>
        <dbReference type="ARBA" id="ARBA00012513"/>
    </source>
</evidence>
<gene>
    <name evidence="14" type="primary">pknL</name>
    <name evidence="14" type="ORF">CGERO_07420</name>
</gene>
<evidence type="ECO:0000259" key="12">
    <source>
        <dbReference type="PROSITE" id="PS50011"/>
    </source>
</evidence>
<evidence type="ECO:0000256" key="11">
    <source>
        <dbReference type="SAM" id="Phobius"/>
    </source>
</evidence>
<evidence type="ECO:0000256" key="9">
    <source>
        <dbReference type="ARBA" id="ARBA00048679"/>
    </source>
</evidence>
<feature type="domain" description="PASTA" evidence="13">
    <location>
        <begin position="500"/>
        <end position="566"/>
    </location>
</feature>
<feature type="region of interest" description="Disordered" evidence="10">
    <location>
        <begin position="309"/>
        <end position="344"/>
    </location>
</feature>
<dbReference type="PROSITE" id="PS50011">
    <property type="entry name" value="PROTEIN_KINASE_DOM"/>
    <property type="match status" value="1"/>
</dbReference>
<evidence type="ECO:0000256" key="6">
    <source>
        <dbReference type="ARBA" id="ARBA00022777"/>
    </source>
</evidence>
<keyword evidence="6 14" id="KW-0418">Kinase</keyword>
<dbReference type="SMART" id="SM00740">
    <property type="entry name" value="PASTA"/>
    <property type="match status" value="5"/>
</dbReference>
<dbReference type="Pfam" id="PF03793">
    <property type="entry name" value="PASTA"/>
    <property type="match status" value="5"/>
</dbReference>
<dbReference type="OrthoDB" id="9762169at2"/>
<dbReference type="PANTHER" id="PTHR43289">
    <property type="entry name" value="MITOGEN-ACTIVATED PROTEIN KINASE KINASE KINASE 20-RELATED"/>
    <property type="match status" value="1"/>
</dbReference>
<dbReference type="PROSITE" id="PS00108">
    <property type="entry name" value="PROTEIN_KINASE_ST"/>
    <property type="match status" value="1"/>
</dbReference>
<feature type="compositionally biased region" description="Pro residues" evidence="10">
    <location>
        <begin position="367"/>
        <end position="376"/>
    </location>
</feature>
<evidence type="ECO:0000256" key="5">
    <source>
        <dbReference type="ARBA" id="ARBA00022741"/>
    </source>
</evidence>
<organism evidence="14 15">
    <name type="scientific">Corynebacterium gerontici</name>
    <dbReference type="NCBI Taxonomy" id="2079234"/>
    <lineage>
        <taxon>Bacteria</taxon>
        <taxon>Bacillati</taxon>
        <taxon>Actinomycetota</taxon>
        <taxon>Actinomycetes</taxon>
        <taxon>Mycobacteriales</taxon>
        <taxon>Corynebacteriaceae</taxon>
        <taxon>Corynebacterium</taxon>
    </lineage>
</organism>
<keyword evidence="2" id="KW-0723">Serine/threonine-protein kinase</keyword>
<dbReference type="GO" id="GO:0106310">
    <property type="term" value="F:protein serine kinase activity"/>
    <property type="evidence" value="ECO:0007669"/>
    <property type="project" value="RHEA"/>
</dbReference>
<dbReference type="Gene3D" id="3.30.10.20">
    <property type="match status" value="5"/>
</dbReference>
<dbReference type="RefSeq" id="WP_123934646.1">
    <property type="nucleotide sequence ID" value="NZ_CP033897.1"/>
</dbReference>
<dbReference type="Pfam" id="PF00069">
    <property type="entry name" value="Pkinase"/>
    <property type="match status" value="1"/>
</dbReference>
<evidence type="ECO:0000259" key="13">
    <source>
        <dbReference type="PROSITE" id="PS51178"/>
    </source>
</evidence>
<evidence type="ECO:0000256" key="2">
    <source>
        <dbReference type="ARBA" id="ARBA00022527"/>
    </source>
</evidence>
<dbReference type="PANTHER" id="PTHR43289:SF6">
    <property type="entry name" value="SERINE_THREONINE-PROTEIN KINASE NEKL-3"/>
    <property type="match status" value="1"/>
</dbReference>
<protein>
    <recommendedName>
        <fullName evidence="1">non-specific serine/threonine protein kinase</fullName>
        <ecNumber evidence="1">2.7.11.1</ecNumber>
    </recommendedName>
</protein>
<keyword evidence="11" id="KW-0812">Transmembrane</keyword>
<feature type="domain" description="PASTA" evidence="13">
    <location>
        <begin position="434"/>
        <end position="499"/>
    </location>
</feature>
<dbReference type="GO" id="GO:0004674">
    <property type="term" value="F:protein serine/threonine kinase activity"/>
    <property type="evidence" value="ECO:0007669"/>
    <property type="project" value="UniProtKB-KW"/>
</dbReference>
<dbReference type="SMART" id="SM00220">
    <property type="entry name" value="S_TKc"/>
    <property type="match status" value="1"/>
</dbReference>
<dbReference type="AlphaFoldDB" id="A0A3G6J6Y0"/>
<dbReference type="KEGG" id="cgk:CGERO_07420"/>
<dbReference type="InterPro" id="IPR005543">
    <property type="entry name" value="PASTA_dom"/>
</dbReference>
<feature type="transmembrane region" description="Helical" evidence="11">
    <location>
        <begin position="411"/>
        <end position="432"/>
    </location>
</feature>
<evidence type="ECO:0000313" key="14">
    <source>
        <dbReference type="EMBL" id="AZA11784.1"/>
    </source>
</evidence>
<evidence type="ECO:0000256" key="4">
    <source>
        <dbReference type="ARBA" id="ARBA00022737"/>
    </source>
</evidence>